<dbReference type="EMBL" id="JAEQNB010000024">
    <property type="protein sequence ID" value="MBL0389509.1"/>
    <property type="molecule type" value="Genomic_DNA"/>
</dbReference>
<dbReference type="Proteomes" id="UP000602284">
    <property type="component" value="Unassembled WGS sequence"/>
</dbReference>
<evidence type="ECO:0000313" key="2">
    <source>
        <dbReference type="Proteomes" id="UP000602284"/>
    </source>
</evidence>
<sequence length="312" mass="34529">MGYDMGIVLGDLMKSIVAARSSSDQASRDLALQYERDELLRMFPIPFVELEDIEIDLKFAFEAQTEVGPLPYIESLETPESNLVGMTAQRVRDKVIEALNTTLRSLVTFTVLYDGEKVGRCIEETVSSMIASPTRLVVTTIPPEGVSLESFDVREVVNKLVGALVQNGYVTVAKENLLVVLDELDRVVQPISVEHEQMAVASRAQQMQIMAGEPSPDGDFPDPSPYPGPIYEDTGVDPLPVDPVPIPDPAPRPRPLPVPVEFNPMNILIQANELLNLPSDCLSSIKIKVQVKNYEWSSVDRNEGVSRKLIRE</sequence>
<evidence type="ECO:0000313" key="1">
    <source>
        <dbReference type="EMBL" id="MBL0389509.1"/>
    </source>
</evidence>
<name>A0ABS1JHB8_9BACL</name>
<reference evidence="1 2" key="1">
    <citation type="submission" date="2021-01" db="EMBL/GenBank/DDBJ databases">
        <title>Tumebacillus sp. strain ITR2 16S ribosomal RNA gene Genome sequencing and assembly.</title>
        <authorList>
            <person name="Kang M."/>
        </authorList>
    </citation>
    <scope>NUCLEOTIDE SEQUENCE [LARGE SCALE GENOMIC DNA]</scope>
    <source>
        <strain evidence="1 2">ITR2</strain>
    </source>
</reference>
<organism evidence="1 2">
    <name type="scientific">Tumebacillus amylolyticus</name>
    <dbReference type="NCBI Taxonomy" id="2801339"/>
    <lineage>
        <taxon>Bacteria</taxon>
        <taxon>Bacillati</taxon>
        <taxon>Bacillota</taxon>
        <taxon>Bacilli</taxon>
        <taxon>Bacillales</taxon>
        <taxon>Alicyclobacillaceae</taxon>
        <taxon>Tumebacillus</taxon>
    </lineage>
</organism>
<accession>A0ABS1JHB8</accession>
<keyword evidence="2" id="KW-1185">Reference proteome</keyword>
<dbReference type="RefSeq" id="WP_201638500.1">
    <property type="nucleotide sequence ID" value="NZ_JAEQNB010000024.1"/>
</dbReference>
<proteinExistence type="predicted"/>
<protein>
    <submittedName>
        <fullName evidence="1">Uncharacterized protein</fullName>
    </submittedName>
</protein>
<gene>
    <name evidence="1" type="ORF">JJB07_23675</name>
</gene>
<comment type="caution">
    <text evidence="1">The sequence shown here is derived from an EMBL/GenBank/DDBJ whole genome shotgun (WGS) entry which is preliminary data.</text>
</comment>